<evidence type="ECO:0000313" key="3">
    <source>
        <dbReference type="Proteomes" id="UP001501444"/>
    </source>
</evidence>
<protein>
    <submittedName>
        <fullName evidence="2">Uncharacterized protein</fullName>
    </submittedName>
</protein>
<gene>
    <name evidence="2" type="ORF">GCM10010170_003070</name>
</gene>
<feature type="compositionally biased region" description="Low complexity" evidence="1">
    <location>
        <begin position="93"/>
        <end position="132"/>
    </location>
</feature>
<dbReference type="EMBL" id="BAAARV010000004">
    <property type="protein sequence ID" value="GAA2327407.1"/>
    <property type="molecule type" value="Genomic_DNA"/>
</dbReference>
<dbReference type="Proteomes" id="UP001501444">
    <property type="component" value="Unassembled WGS sequence"/>
</dbReference>
<sequence>MTMTPMQERILPKYAAGMEISSLSPALGAARDEVTHVVAGVCGYSRDHARHLVSLLDQPAPPAEAPPAAAPHSRYADTGRRRRGSLAAVTTRPQEAPVAAPTPEAVPDDAPAGLAPPTAPEAALPPEAAAEPKPARLKTAQARREPRLTAAPPARPGVDVDQVATAPAVPFVPHEVSAPAPAASAGRTPLLDYPAWWCPRSTCHRRQFDPGPCRNCGGDLLKVRIEIHRDHS</sequence>
<feature type="compositionally biased region" description="Pro residues" evidence="1">
    <location>
        <begin position="59"/>
        <end position="69"/>
    </location>
</feature>
<proteinExistence type="predicted"/>
<comment type="caution">
    <text evidence="2">The sequence shown here is derived from an EMBL/GenBank/DDBJ whole genome shotgun (WGS) entry which is preliminary data.</text>
</comment>
<accession>A0ABP5S9S1</accession>
<reference evidence="3" key="1">
    <citation type="journal article" date="2019" name="Int. J. Syst. Evol. Microbiol.">
        <title>The Global Catalogue of Microorganisms (GCM) 10K type strain sequencing project: providing services to taxonomists for standard genome sequencing and annotation.</title>
        <authorList>
            <consortium name="The Broad Institute Genomics Platform"/>
            <consortium name="The Broad Institute Genome Sequencing Center for Infectious Disease"/>
            <person name="Wu L."/>
            <person name="Ma J."/>
        </authorList>
    </citation>
    <scope>NUCLEOTIDE SEQUENCE [LARGE SCALE GENOMIC DNA]</scope>
    <source>
        <strain evidence="3">JCM 3272</strain>
    </source>
</reference>
<name>A0ABP5S9S1_9ACTN</name>
<evidence type="ECO:0000313" key="2">
    <source>
        <dbReference type="EMBL" id="GAA2327407.1"/>
    </source>
</evidence>
<organism evidence="2 3">
    <name type="scientific">Dactylosporangium salmoneum</name>
    <dbReference type="NCBI Taxonomy" id="53361"/>
    <lineage>
        <taxon>Bacteria</taxon>
        <taxon>Bacillati</taxon>
        <taxon>Actinomycetota</taxon>
        <taxon>Actinomycetes</taxon>
        <taxon>Micromonosporales</taxon>
        <taxon>Micromonosporaceae</taxon>
        <taxon>Dactylosporangium</taxon>
    </lineage>
</organism>
<keyword evidence="3" id="KW-1185">Reference proteome</keyword>
<evidence type="ECO:0000256" key="1">
    <source>
        <dbReference type="SAM" id="MobiDB-lite"/>
    </source>
</evidence>
<feature type="region of interest" description="Disordered" evidence="1">
    <location>
        <begin position="58"/>
        <end position="159"/>
    </location>
</feature>